<evidence type="ECO:0000313" key="13">
    <source>
        <dbReference type="EMBL" id="MPM02599.1"/>
    </source>
</evidence>
<dbReference type="GO" id="GO:0046872">
    <property type="term" value="F:metal ion binding"/>
    <property type="evidence" value="ECO:0007669"/>
    <property type="project" value="UniProtKB-KW"/>
</dbReference>
<dbReference type="SUPFAM" id="SSF48019">
    <property type="entry name" value="post-AAA+ oligomerization domain-like"/>
    <property type="match status" value="1"/>
</dbReference>
<dbReference type="GO" id="GO:0003887">
    <property type="term" value="F:DNA-directed DNA polymerase activity"/>
    <property type="evidence" value="ECO:0007669"/>
    <property type="project" value="UniProtKB-KW"/>
</dbReference>
<evidence type="ECO:0000259" key="12">
    <source>
        <dbReference type="SMART" id="SM00382"/>
    </source>
</evidence>
<proteinExistence type="inferred from homology"/>
<dbReference type="FunFam" id="3.40.50.300:FF:000014">
    <property type="entry name" value="DNA polymerase III subunit gamma/tau"/>
    <property type="match status" value="1"/>
</dbReference>
<dbReference type="SMART" id="SM00382">
    <property type="entry name" value="AAA"/>
    <property type="match status" value="1"/>
</dbReference>
<dbReference type="EMBL" id="VSSQ01000881">
    <property type="protein sequence ID" value="MPM02599.1"/>
    <property type="molecule type" value="Genomic_DNA"/>
</dbReference>
<dbReference type="CDD" id="cd18137">
    <property type="entry name" value="HLD_clamp_pol_III_gamma_tau"/>
    <property type="match status" value="1"/>
</dbReference>
<dbReference type="InterPro" id="IPR003593">
    <property type="entry name" value="AAA+_ATPase"/>
</dbReference>
<keyword evidence="9" id="KW-0067">ATP-binding</keyword>
<dbReference type="EC" id="2.7.7.7" evidence="2"/>
<dbReference type="GO" id="GO:0005524">
    <property type="term" value="F:ATP binding"/>
    <property type="evidence" value="ECO:0007669"/>
    <property type="project" value="UniProtKB-KW"/>
</dbReference>
<protein>
    <recommendedName>
        <fullName evidence="2">DNA-directed DNA polymerase</fullName>
        <ecNumber evidence="2">2.7.7.7</ecNumber>
    </recommendedName>
</protein>
<organism evidence="13">
    <name type="scientific">bioreactor metagenome</name>
    <dbReference type="NCBI Taxonomy" id="1076179"/>
    <lineage>
        <taxon>unclassified sequences</taxon>
        <taxon>metagenomes</taxon>
        <taxon>ecological metagenomes</taxon>
    </lineage>
</organism>
<comment type="catalytic activity">
    <reaction evidence="11">
        <text>DNA(n) + a 2'-deoxyribonucleoside 5'-triphosphate = DNA(n+1) + diphosphate</text>
        <dbReference type="Rhea" id="RHEA:22508"/>
        <dbReference type="Rhea" id="RHEA-COMP:17339"/>
        <dbReference type="Rhea" id="RHEA-COMP:17340"/>
        <dbReference type="ChEBI" id="CHEBI:33019"/>
        <dbReference type="ChEBI" id="CHEBI:61560"/>
        <dbReference type="ChEBI" id="CHEBI:173112"/>
        <dbReference type="EC" id="2.7.7.7"/>
    </reaction>
</comment>
<sequence>MAYEVTATRKRPQVFDNLVGQEFVVSTIKHAIEQGRIAHAYLFSGPRGVGKTSSARILARALNCEQGPTATPCGVCSNCREITQGNNVDVIEIDGASNTSVNDIRQIKDEVLFPPQASKYKIYIIDEVHMLSTSAFNALLKTIEEPPAYIVFIFATTELQKVPATIRSRCQQFHFQLIDLDLIKSCLSEAASEMEVQADDDALFWIAKESTGSMRDAYTLFDQVVSFSQGHITMEKISSKLGLVGIDQIVDIVSRLLDNKTQEALHAVQALLFAGVSVEQCIKDFTQFFRSLLFIKAGVVEDAILGIQSDRIPLSLRNAYTTEQLEAALELFLKLYRDIRYSLNPRFELELAVSRLAGLPHIASPTALVRKIAQLREELLSGSVKLPARKLEVQPDLIATQAVVEPKSKAEASSSVAAIPVVVPVSPPPVKQEAVARDFSRQDLPLLVSKLSSAPLLSQVAQAITQVRSEAGSLFLTFSTSFCQNKAQEHETRFRDLIAEITGFKGPVHFLCVEEVKQETPTVDDPVISKIASVFRGEVKHQ</sequence>
<dbReference type="Gene3D" id="3.40.50.300">
    <property type="entry name" value="P-loop containing nucleotide triphosphate hydrolases"/>
    <property type="match status" value="1"/>
</dbReference>
<dbReference type="GO" id="GO:0004386">
    <property type="term" value="F:helicase activity"/>
    <property type="evidence" value="ECO:0007669"/>
    <property type="project" value="UniProtKB-KW"/>
</dbReference>
<dbReference type="NCBIfam" id="NF004046">
    <property type="entry name" value="PRK05563.1"/>
    <property type="match status" value="1"/>
</dbReference>
<evidence type="ECO:0000256" key="7">
    <source>
        <dbReference type="ARBA" id="ARBA00022741"/>
    </source>
</evidence>
<dbReference type="Gene3D" id="1.10.8.60">
    <property type="match status" value="1"/>
</dbReference>
<dbReference type="InterPro" id="IPR045085">
    <property type="entry name" value="HLD_clamp_pol_III_gamma_tau"/>
</dbReference>
<dbReference type="GO" id="GO:0006261">
    <property type="term" value="P:DNA-templated DNA replication"/>
    <property type="evidence" value="ECO:0007669"/>
    <property type="project" value="TreeGrafter"/>
</dbReference>
<evidence type="ECO:0000256" key="5">
    <source>
        <dbReference type="ARBA" id="ARBA00022705"/>
    </source>
</evidence>
<keyword evidence="7" id="KW-0547">Nucleotide-binding</keyword>
<reference evidence="13" key="1">
    <citation type="submission" date="2019-08" db="EMBL/GenBank/DDBJ databases">
        <authorList>
            <person name="Kucharzyk K."/>
            <person name="Murdoch R.W."/>
            <person name="Higgins S."/>
            <person name="Loffler F."/>
        </authorList>
    </citation>
    <scope>NUCLEOTIDE SEQUENCE</scope>
</reference>
<keyword evidence="13" id="KW-0378">Hydrolase</keyword>
<evidence type="ECO:0000256" key="10">
    <source>
        <dbReference type="ARBA" id="ARBA00022932"/>
    </source>
</evidence>
<comment type="similarity">
    <text evidence="1">Belongs to the DnaX/STICHEL family.</text>
</comment>
<dbReference type="GO" id="GO:0003677">
    <property type="term" value="F:DNA binding"/>
    <property type="evidence" value="ECO:0007669"/>
    <property type="project" value="InterPro"/>
</dbReference>
<dbReference type="NCBIfam" id="NF005173">
    <property type="entry name" value="PRK06647.1"/>
    <property type="match status" value="1"/>
</dbReference>
<gene>
    <name evidence="13" type="primary">ruvB_31</name>
    <name evidence="13" type="ORF">SDC9_48853</name>
</gene>
<dbReference type="PANTHER" id="PTHR11669:SF0">
    <property type="entry name" value="PROTEIN STICHEL-LIKE 2"/>
    <property type="match status" value="1"/>
</dbReference>
<evidence type="ECO:0000256" key="8">
    <source>
        <dbReference type="ARBA" id="ARBA00022833"/>
    </source>
</evidence>
<keyword evidence="6" id="KW-0479">Metal-binding</keyword>
<name>A0A644WG69_9ZZZZ</name>
<evidence type="ECO:0000256" key="9">
    <source>
        <dbReference type="ARBA" id="ARBA00022840"/>
    </source>
</evidence>
<keyword evidence="8" id="KW-0862">Zinc</keyword>
<dbReference type="Pfam" id="PF12169">
    <property type="entry name" value="DNA_pol3_gamma3"/>
    <property type="match status" value="1"/>
</dbReference>
<evidence type="ECO:0000256" key="2">
    <source>
        <dbReference type="ARBA" id="ARBA00012417"/>
    </source>
</evidence>
<dbReference type="PRINTS" id="PR00300">
    <property type="entry name" value="CLPPROTEASEA"/>
</dbReference>
<feature type="domain" description="AAA+ ATPase" evidence="12">
    <location>
        <begin position="37"/>
        <end position="179"/>
    </location>
</feature>
<dbReference type="Pfam" id="PF22608">
    <property type="entry name" value="DNAX_ATPase_lid"/>
    <property type="match status" value="1"/>
</dbReference>
<dbReference type="InterPro" id="IPR008921">
    <property type="entry name" value="DNA_pol3_clamp-load_cplx_C"/>
</dbReference>
<dbReference type="InterPro" id="IPR012763">
    <property type="entry name" value="DNA_pol_III_sug/sutau_N"/>
</dbReference>
<evidence type="ECO:0000256" key="11">
    <source>
        <dbReference type="ARBA" id="ARBA00049244"/>
    </source>
</evidence>
<keyword evidence="4" id="KW-0548">Nucleotidyltransferase</keyword>
<dbReference type="GO" id="GO:0009360">
    <property type="term" value="C:DNA polymerase III complex"/>
    <property type="evidence" value="ECO:0007669"/>
    <property type="project" value="InterPro"/>
</dbReference>
<keyword evidence="5" id="KW-0235">DNA replication</keyword>
<dbReference type="NCBIfam" id="TIGR02397">
    <property type="entry name" value="dnaX_nterm"/>
    <property type="match status" value="1"/>
</dbReference>
<dbReference type="Pfam" id="PF13177">
    <property type="entry name" value="DNA_pol3_delta2"/>
    <property type="match status" value="1"/>
</dbReference>
<dbReference type="PANTHER" id="PTHR11669">
    <property type="entry name" value="REPLICATION FACTOR C / DNA POLYMERASE III GAMMA-TAU SUBUNIT"/>
    <property type="match status" value="1"/>
</dbReference>
<evidence type="ECO:0000256" key="3">
    <source>
        <dbReference type="ARBA" id="ARBA00022679"/>
    </source>
</evidence>
<dbReference type="InterPro" id="IPR001270">
    <property type="entry name" value="ClpA/B"/>
</dbReference>
<dbReference type="GO" id="GO:0016787">
    <property type="term" value="F:hydrolase activity"/>
    <property type="evidence" value="ECO:0007669"/>
    <property type="project" value="UniProtKB-KW"/>
</dbReference>
<dbReference type="InterPro" id="IPR027417">
    <property type="entry name" value="P-loop_NTPase"/>
</dbReference>
<keyword evidence="3" id="KW-0808">Transferase</keyword>
<dbReference type="SUPFAM" id="SSF52540">
    <property type="entry name" value="P-loop containing nucleoside triphosphate hydrolases"/>
    <property type="match status" value="1"/>
</dbReference>
<dbReference type="Gene3D" id="1.20.272.10">
    <property type="match status" value="1"/>
</dbReference>
<keyword evidence="13" id="KW-0347">Helicase</keyword>
<dbReference type="InterPro" id="IPR050238">
    <property type="entry name" value="DNA_Rep/Repair_Clamp_Loader"/>
</dbReference>
<dbReference type="CDD" id="cd00009">
    <property type="entry name" value="AAA"/>
    <property type="match status" value="1"/>
</dbReference>
<keyword evidence="10" id="KW-0239">DNA-directed DNA polymerase</keyword>
<evidence type="ECO:0000256" key="6">
    <source>
        <dbReference type="ARBA" id="ARBA00022723"/>
    </source>
</evidence>
<evidence type="ECO:0000256" key="4">
    <source>
        <dbReference type="ARBA" id="ARBA00022695"/>
    </source>
</evidence>
<accession>A0A644WG69</accession>
<dbReference type="InterPro" id="IPR022754">
    <property type="entry name" value="DNA_pol_III_gamma-3"/>
</dbReference>
<dbReference type="AlphaFoldDB" id="A0A644WG69"/>
<evidence type="ECO:0000256" key="1">
    <source>
        <dbReference type="ARBA" id="ARBA00006360"/>
    </source>
</evidence>
<comment type="caution">
    <text evidence="13">The sequence shown here is derived from an EMBL/GenBank/DDBJ whole genome shotgun (WGS) entry which is preliminary data.</text>
</comment>